<evidence type="ECO:0000256" key="3">
    <source>
        <dbReference type="ARBA" id="ARBA00023295"/>
    </source>
</evidence>
<comment type="caution">
    <text evidence="6">The sequence shown here is derived from an EMBL/GenBank/DDBJ whole genome shotgun (WGS) entry which is preliminary data.</text>
</comment>
<dbReference type="EMBL" id="JAPTSV010000001">
    <property type="protein sequence ID" value="KAJ1531384.1"/>
    <property type="molecule type" value="Genomic_DNA"/>
</dbReference>
<evidence type="ECO:0000313" key="6">
    <source>
        <dbReference type="EMBL" id="KAJ1531384.1"/>
    </source>
</evidence>
<dbReference type="Proteomes" id="UP001075354">
    <property type="component" value="Chromosome 1"/>
</dbReference>
<reference evidence="6" key="1">
    <citation type="submission" date="2022-12" db="EMBL/GenBank/DDBJ databases">
        <title>Chromosome-level genome assembly of the bean flower thrips Megalurothrips usitatus.</title>
        <authorList>
            <person name="Ma L."/>
            <person name="Liu Q."/>
            <person name="Li H."/>
            <person name="Cai W."/>
        </authorList>
    </citation>
    <scope>NUCLEOTIDE SEQUENCE</scope>
    <source>
        <strain evidence="6">Cailab_2022a</strain>
    </source>
</reference>
<dbReference type="GO" id="GO:0005975">
    <property type="term" value="P:carbohydrate metabolic process"/>
    <property type="evidence" value="ECO:0007669"/>
    <property type="project" value="InterPro"/>
</dbReference>
<comment type="similarity">
    <text evidence="1 4">Belongs to the glycosyl hydrolase 1 family.</text>
</comment>
<evidence type="ECO:0008006" key="8">
    <source>
        <dbReference type="Google" id="ProtNLM"/>
    </source>
</evidence>
<sequence>MLGHPELFPGGLTPSTPSFQPPGRAADSSHRYEDDIAAAKALKLQVYRFSIGWPRVLPDGDPSNPNTKGVNYYNNLIDGLISSGIQPMVTMYHFDYPMAVLRANGTWAERTILEPFLAYADFLFKTFGDRVKLWTTINEPNYYCSTFALIEIPGLYTRKPGDDWKCVHNTILGHAMAYRLYEKHYRATQGGHIGGAALALWSRPNSTAWVDVEAAQRANEFSLGAMYHPLVYGEYPPSVRARVDYYSKLEGLSESRLPQFTAEEKHIVKGAADFLCFNAYFGTNMADGVHADRPRYGTMDSDRDAIEVGFQSTPGQMAGLFMRNDPYVLWEAPRWIYKNYKLPIFITENGWGDERPNTDGRRDSARAGYHSEYLHQLLRVMKEEGVPIMGYVAWSLIDTWEWSAQTGRRFGLVHVDYANGSLDRSLKESAWFFQYIGETRRVPKVEYRLGEAAAGAPATAAAGALVLLTLLLIDLANN</sequence>
<dbReference type="Gene3D" id="3.20.20.80">
    <property type="entry name" value="Glycosidases"/>
    <property type="match status" value="1"/>
</dbReference>
<gene>
    <name evidence="6" type="ORF">ONE63_000065</name>
</gene>
<dbReference type="InterPro" id="IPR001360">
    <property type="entry name" value="Glyco_hydro_1"/>
</dbReference>
<evidence type="ECO:0000256" key="1">
    <source>
        <dbReference type="ARBA" id="ARBA00010838"/>
    </source>
</evidence>
<dbReference type="SUPFAM" id="SSF51445">
    <property type="entry name" value="(Trans)glycosidases"/>
    <property type="match status" value="1"/>
</dbReference>
<dbReference type="GO" id="GO:0008422">
    <property type="term" value="F:beta-glucosidase activity"/>
    <property type="evidence" value="ECO:0007669"/>
    <property type="project" value="TreeGrafter"/>
</dbReference>
<proteinExistence type="inferred from homology"/>
<dbReference type="Pfam" id="PF00232">
    <property type="entry name" value="Glyco_hydro_1"/>
    <property type="match status" value="1"/>
</dbReference>
<name>A0AAV7Y169_9NEOP</name>
<accession>A0AAV7Y169</accession>
<dbReference type="PANTHER" id="PTHR10353:SF36">
    <property type="entry name" value="LP05116P"/>
    <property type="match status" value="1"/>
</dbReference>
<evidence type="ECO:0000256" key="5">
    <source>
        <dbReference type="SAM" id="MobiDB-lite"/>
    </source>
</evidence>
<dbReference type="PANTHER" id="PTHR10353">
    <property type="entry name" value="GLYCOSYL HYDROLASE"/>
    <property type="match status" value="1"/>
</dbReference>
<dbReference type="AlphaFoldDB" id="A0AAV7Y169"/>
<evidence type="ECO:0000256" key="2">
    <source>
        <dbReference type="ARBA" id="ARBA00022801"/>
    </source>
</evidence>
<keyword evidence="7" id="KW-1185">Reference proteome</keyword>
<dbReference type="PRINTS" id="PR00131">
    <property type="entry name" value="GLHYDRLASE1"/>
</dbReference>
<evidence type="ECO:0000313" key="7">
    <source>
        <dbReference type="Proteomes" id="UP001075354"/>
    </source>
</evidence>
<evidence type="ECO:0000256" key="4">
    <source>
        <dbReference type="RuleBase" id="RU003690"/>
    </source>
</evidence>
<feature type="region of interest" description="Disordered" evidence="5">
    <location>
        <begin position="1"/>
        <end position="30"/>
    </location>
</feature>
<keyword evidence="2" id="KW-0378">Hydrolase</keyword>
<organism evidence="6 7">
    <name type="scientific">Megalurothrips usitatus</name>
    <name type="common">bean blossom thrips</name>
    <dbReference type="NCBI Taxonomy" id="439358"/>
    <lineage>
        <taxon>Eukaryota</taxon>
        <taxon>Metazoa</taxon>
        <taxon>Ecdysozoa</taxon>
        <taxon>Arthropoda</taxon>
        <taxon>Hexapoda</taxon>
        <taxon>Insecta</taxon>
        <taxon>Pterygota</taxon>
        <taxon>Neoptera</taxon>
        <taxon>Paraneoptera</taxon>
        <taxon>Thysanoptera</taxon>
        <taxon>Terebrantia</taxon>
        <taxon>Thripoidea</taxon>
        <taxon>Thripidae</taxon>
        <taxon>Megalurothrips</taxon>
    </lineage>
</organism>
<dbReference type="InterPro" id="IPR017853">
    <property type="entry name" value="GH"/>
</dbReference>
<protein>
    <recommendedName>
        <fullName evidence="8">Myrosinase 1-like</fullName>
    </recommendedName>
</protein>
<keyword evidence="3" id="KW-0326">Glycosidase</keyword>